<evidence type="ECO:0000313" key="2">
    <source>
        <dbReference type="Proteomes" id="UP000095605"/>
    </source>
</evidence>
<dbReference type="InterPro" id="IPR036314">
    <property type="entry name" value="SOD_C_sf"/>
</dbReference>
<keyword evidence="1" id="KW-0689">Ribosomal protein</keyword>
<accession>A0A1E5R9I8</accession>
<proteinExistence type="predicted"/>
<dbReference type="GO" id="GO:0005840">
    <property type="term" value="C:ribosome"/>
    <property type="evidence" value="ECO:0007669"/>
    <property type="project" value="UniProtKB-KW"/>
</dbReference>
<keyword evidence="2" id="KW-1185">Reference proteome</keyword>
<keyword evidence="1" id="KW-0687">Ribonucleoprotein</keyword>
<organism evidence="1 2">
    <name type="scientific">Hanseniaspora opuntiae</name>
    <dbReference type="NCBI Taxonomy" id="211096"/>
    <lineage>
        <taxon>Eukaryota</taxon>
        <taxon>Fungi</taxon>
        <taxon>Dikarya</taxon>
        <taxon>Ascomycota</taxon>
        <taxon>Saccharomycotina</taxon>
        <taxon>Saccharomycetes</taxon>
        <taxon>Saccharomycodales</taxon>
        <taxon>Saccharomycodaceae</taxon>
        <taxon>Hanseniaspora</taxon>
    </lineage>
</organism>
<gene>
    <name evidence="1" type="ORF">AWRI3578_g3022</name>
</gene>
<dbReference type="PANTHER" id="PTHR43595:SF2">
    <property type="entry name" value="SMALL RIBOSOMAL SUBUNIT PROTEIN MS42"/>
    <property type="match status" value="1"/>
</dbReference>
<reference evidence="2" key="1">
    <citation type="journal article" date="2016" name="Genome Announc.">
        <title>Genome sequences of three species of Hanseniaspora isolated from spontaneous wine fermentations.</title>
        <authorList>
            <person name="Sternes P.R."/>
            <person name="Lee D."/>
            <person name="Kutyna D.R."/>
            <person name="Borneman A.R."/>
        </authorList>
    </citation>
    <scope>NUCLEOTIDE SEQUENCE [LARGE SCALE GENOMIC DNA]</scope>
    <source>
        <strain evidence="2">AWRI3578</strain>
    </source>
</reference>
<sequence>MLSRVISKRSLYTAPEFTATVLPPVYKTQEQFDLVRKNQHAHLVNQLNAKVCQTKLEPLTPYQIMEKIRDDKSKASLFNTCSHLINNHLFITNIIPSGEVIEENIVQQRLLDHYQVGSMDEVIEKMVTAMNDSIIGQGFCFIIEDANGDIVPIFSNNAGTVIADSLDLKYMDVDLNGGLLGVKDYLKLYDRMHNIKRSLNRKEKDKRNNVFGSKEGKIEGSHNRILACVNLWDYAFIKDYGIGYKAREEYFVNCLKNLNWEVINQRYNF</sequence>
<dbReference type="EMBL" id="LPNL01000007">
    <property type="protein sequence ID" value="OEJ83547.1"/>
    <property type="molecule type" value="Genomic_DNA"/>
</dbReference>
<evidence type="ECO:0000313" key="1">
    <source>
        <dbReference type="EMBL" id="OEJ83547.1"/>
    </source>
</evidence>
<dbReference type="AlphaFoldDB" id="A0A1E5R9I8"/>
<name>A0A1E5R9I8_9ASCO</name>
<comment type="caution">
    <text evidence="1">The sequence shown here is derived from an EMBL/GenBank/DDBJ whole genome shotgun (WGS) entry which is preliminary data.</text>
</comment>
<dbReference type="Gene3D" id="3.55.40.20">
    <property type="entry name" value="Iron/manganese superoxide dismutase, C-terminal domain"/>
    <property type="match status" value="1"/>
</dbReference>
<dbReference type="GO" id="GO:0005737">
    <property type="term" value="C:cytoplasm"/>
    <property type="evidence" value="ECO:0007669"/>
    <property type="project" value="TreeGrafter"/>
</dbReference>
<dbReference type="OrthoDB" id="275227at2759"/>
<dbReference type="SUPFAM" id="SSF54719">
    <property type="entry name" value="Fe,Mn superoxide dismutase (SOD), C-terminal domain"/>
    <property type="match status" value="1"/>
</dbReference>
<dbReference type="Proteomes" id="UP000095605">
    <property type="component" value="Unassembled WGS sequence"/>
</dbReference>
<protein>
    <submittedName>
        <fullName evidence="1">37S ribosomal protein S26, mitochondrial</fullName>
    </submittedName>
</protein>
<dbReference type="SUPFAM" id="SSF46609">
    <property type="entry name" value="Fe,Mn superoxide dismutase (SOD), N-terminal domain"/>
    <property type="match status" value="1"/>
</dbReference>
<dbReference type="InterPro" id="IPR036324">
    <property type="entry name" value="Mn/Fe_SOD_N_sf"/>
</dbReference>
<dbReference type="PANTHER" id="PTHR43595">
    <property type="entry name" value="37S RIBOSOMAL PROTEIN S26, MITOCHONDRIAL"/>
    <property type="match status" value="1"/>
</dbReference>